<dbReference type="InterPro" id="IPR043504">
    <property type="entry name" value="Peptidase_S1_PA_chymotrypsin"/>
</dbReference>
<evidence type="ECO:0000256" key="6">
    <source>
        <dbReference type="PROSITE-ProRule" id="PRU00302"/>
    </source>
</evidence>
<protein>
    <submittedName>
        <fullName evidence="10">Limulus clotting factor C</fullName>
    </submittedName>
</protein>
<dbReference type="GO" id="GO:0006508">
    <property type="term" value="P:proteolysis"/>
    <property type="evidence" value="ECO:0007669"/>
    <property type="project" value="InterPro"/>
</dbReference>
<dbReference type="CDD" id="cd00033">
    <property type="entry name" value="CCP"/>
    <property type="match status" value="1"/>
</dbReference>
<keyword evidence="5" id="KW-0325">Glycoprotein</keyword>
<evidence type="ECO:0000313" key="10">
    <source>
        <dbReference type="EMBL" id="KOX76555.1"/>
    </source>
</evidence>
<gene>
    <name evidence="10" type="ORF">WN51_11761</name>
</gene>
<reference evidence="10 11" key="1">
    <citation type="submission" date="2015-07" db="EMBL/GenBank/DDBJ databases">
        <title>The genome of Melipona quadrifasciata.</title>
        <authorList>
            <person name="Pan H."/>
            <person name="Kapheim K."/>
        </authorList>
    </citation>
    <scope>NUCLEOTIDE SEQUENCE [LARGE SCALE GENOMIC DNA]</scope>
    <source>
        <strain evidence="10">0111107301</strain>
        <tissue evidence="10">Whole body</tissue>
    </source>
</reference>
<evidence type="ECO:0000256" key="7">
    <source>
        <dbReference type="SAM" id="MobiDB-lite"/>
    </source>
</evidence>
<evidence type="ECO:0000256" key="4">
    <source>
        <dbReference type="ARBA" id="ARBA00023157"/>
    </source>
</evidence>
<dbReference type="PROSITE" id="PS00134">
    <property type="entry name" value="TRYPSIN_HIS"/>
    <property type="match status" value="1"/>
</dbReference>
<evidence type="ECO:0000256" key="2">
    <source>
        <dbReference type="ARBA" id="ARBA00022525"/>
    </source>
</evidence>
<proteinExistence type="predicted"/>
<dbReference type="Pfam" id="PF00084">
    <property type="entry name" value="Sushi"/>
    <property type="match status" value="1"/>
</dbReference>
<keyword evidence="2" id="KW-0964">Secreted</keyword>
<evidence type="ECO:0000256" key="5">
    <source>
        <dbReference type="ARBA" id="ARBA00023180"/>
    </source>
</evidence>
<dbReference type="CDD" id="cd00190">
    <property type="entry name" value="Tryp_SPc"/>
    <property type="match status" value="1"/>
</dbReference>
<organism evidence="10 11">
    <name type="scientific">Melipona quadrifasciata</name>
    <dbReference type="NCBI Taxonomy" id="166423"/>
    <lineage>
        <taxon>Eukaryota</taxon>
        <taxon>Metazoa</taxon>
        <taxon>Ecdysozoa</taxon>
        <taxon>Arthropoda</taxon>
        <taxon>Hexapoda</taxon>
        <taxon>Insecta</taxon>
        <taxon>Pterygota</taxon>
        <taxon>Neoptera</taxon>
        <taxon>Endopterygota</taxon>
        <taxon>Hymenoptera</taxon>
        <taxon>Apocrita</taxon>
        <taxon>Aculeata</taxon>
        <taxon>Apoidea</taxon>
        <taxon>Anthophila</taxon>
        <taxon>Apidae</taxon>
        <taxon>Melipona</taxon>
    </lineage>
</organism>
<accession>A0A0M9A3M2</accession>
<dbReference type="PANTHER" id="PTHR24252:SF7">
    <property type="entry name" value="HYALIN"/>
    <property type="match status" value="1"/>
</dbReference>
<dbReference type="FunFam" id="2.40.10.10:FF:000054">
    <property type="entry name" value="Complement C1r subcomponent"/>
    <property type="match status" value="1"/>
</dbReference>
<feature type="domain" description="Peptidase S1" evidence="8">
    <location>
        <begin position="321"/>
        <end position="574"/>
    </location>
</feature>
<dbReference type="Proteomes" id="UP000053105">
    <property type="component" value="Unassembled WGS sequence"/>
</dbReference>
<dbReference type="Pfam" id="PF00089">
    <property type="entry name" value="Trypsin"/>
    <property type="match status" value="1"/>
</dbReference>
<dbReference type="InterPro" id="IPR001254">
    <property type="entry name" value="Trypsin_dom"/>
</dbReference>
<dbReference type="PROSITE" id="PS50240">
    <property type="entry name" value="TRYPSIN_DOM"/>
    <property type="match status" value="1"/>
</dbReference>
<keyword evidence="11" id="KW-1185">Reference proteome</keyword>
<keyword evidence="4" id="KW-1015">Disulfide bond</keyword>
<dbReference type="SUPFAM" id="SSF57535">
    <property type="entry name" value="Complement control module/SCR domain"/>
    <property type="match status" value="2"/>
</dbReference>
<dbReference type="InterPro" id="IPR001314">
    <property type="entry name" value="Peptidase_S1A"/>
</dbReference>
<dbReference type="SUPFAM" id="SSF50494">
    <property type="entry name" value="Trypsin-like serine proteases"/>
    <property type="match status" value="1"/>
</dbReference>
<dbReference type="OrthoDB" id="2019384at2759"/>
<feature type="domain" description="Sushi" evidence="9">
    <location>
        <begin position="241"/>
        <end position="309"/>
    </location>
</feature>
<dbReference type="PROSITE" id="PS50923">
    <property type="entry name" value="SUSHI"/>
    <property type="match status" value="2"/>
</dbReference>
<evidence type="ECO:0000259" key="9">
    <source>
        <dbReference type="PROSITE" id="PS50923"/>
    </source>
</evidence>
<feature type="region of interest" description="Disordered" evidence="7">
    <location>
        <begin position="1"/>
        <end position="21"/>
    </location>
</feature>
<dbReference type="SMART" id="SM00032">
    <property type="entry name" value="CCP"/>
    <property type="match status" value="2"/>
</dbReference>
<dbReference type="STRING" id="166423.A0A0M9A3M2"/>
<dbReference type="PRINTS" id="PR00722">
    <property type="entry name" value="CHYMOTRYPSIN"/>
</dbReference>
<dbReference type="GO" id="GO:0004252">
    <property type="term" value="F:serine-type endopeptidase activity"/>
    <property type="evidence" value="ECO:0007669"/>
    <property type="project" value="InterPro"/>
</dbReference>
<dbReference type="EMBL" id="KQ435746">
    <property type="protein sequence ID" value="KOX76555.1"/>
    <property type="molecule type" value="Genomic_DNA"/>
</dbReference>
<dbReference type="InterPro" id="IPR035976">
    <property type="entry name" value="Sushi/SCR/CCP_sf"/>
</dbReference>
<sequence length="574" mass="64187">MDTGTRWKIKASAGTRQTSPPRIHTHGLKTEILPLSSPLSVPFAWHSCDAHRSWGCCAVSGPITSYYGDTHTCVPLVTEHSVFANLNVKTLGGYRGPIKQDKRRVSTVGGMRMRFSMQQSPRDGSDEDSELCINTISSTTTSTTSITSTSSRYSFTPSFLNFKFCFPPPKLQNGYWKLHKSYCCNAEDQICDDCEVPQNILFVPGQEVIYMCNPGYKLSNNASTFCNTQGHWINIPQCKEIHCKELESESTSVVCMRNGKYVPCSNLIPGTEAILRCLDGYHREEDIGSVQTECNKNGDWFPQPMQCIPACAQSSKHIPTIINGTEVHIFGSPWHATLYLAMNSTAPKEFLCGATIIHERLLITAAHCVFESKKLRDVSKLYILVGNIFRDYDSPFHDLRFVKKAEVKHIFYICQYNGYMGNFANNIAILEIKQHFVFSSMLSPICLDYNDRIVLRDGFYGQVAGFGKTIYGSLSTILRKLEVPYVSFDQCRSLNTNNNIEQILTADMFCAGYTNGSAVCEGDSGSGLVFKNNGSWYLKGIVSVMLGKETLGGKKKPYPDLIHKKPEKMLLSRV</sequence>
<evidence type="ECO:0000259" key="8">
    <source>
        <dbReference type="PROSITE" id="PS50240"/>
    </source>
</evidence>
<comment type="subcellular location">
    <subcellularLocation>
        <location evidence="1">Secreted</location>
    </subcellularLocation>
</comment>
<keyword evidence="6" id="KW-0768">Sushi</keyword>
<comment type="caution">
    <text evidence="6">Lacks conserved residue(s) required for the propagation of feature annotation.</text>
</comment>
<dbReference type="InterPro" id="IPR000436">
    <property type="entry name" value="Sushi_SCR_CCP_dom"/>
</dbReference>
<feature type="domain" description="Sushi" evidence="9">
    <location>
        <begin position="192"/>
        <end position="240"/>
    </location>
</feature>
<dbReference type="InterPro" id="IPR018114">
    <property type="entry name" value="TRYPSIN_HIS"/>
</dbReference>
<dbReference type="PANTHER" id="PTHR24252">
    <property type="entry name" value="ACROSIN-RELATED"/>
    <property type="match status" value="1"/>
</dbReference>
<evidence type="ECO:0000313" key="11">
    <source>
        <dbReference type="Proteomes" id="UP000053105"/>
    </source>
</evidence>
<dbReference type="AlphaFoldDB" id="A0A0M9A3M2"/>
<dbReference type="InterPro" id="IPR009003">
    <property type="entry name" value="Peptidase_S1_PA"/>
</dbReference>
<dbReference type="Gene3D" id="2.40.10.10">
    <property type="entry name" value="Trypsin-like serine proteases"/>
    <property type="match status" value="2"/>
</dbReference>
<dbReference type="GO" id="GO:0005576">
    <property type="term" value="C:extracellular region"/>
    <property type="evidence" value="ECO:0007669"/>
    <property type="project" value="UniProtKB-SubCell"/>
</dbReference>
<dbReference type="Gene3D" id="2.10.70.10">
    <property type="entry name" value="Complement Module, domain 1"/>
    <property type="match status" value="2"/>
</dbReference>
<dbReference type="SMART" id="SM00020">
    <property type="entry name" value="Tryp_SPc"/>
    <property type="match status" value="1"/>
</dbReference>
<keyword evidence="3" id="KW-0732">Signal</keyword>
<evidence type="ECO:0000256" key="3">
    <source>
        <dbReference type="ARBA" id="ARBA00022729"/>
    </source>
</evidence>
<name>A0A0M9A3M2_9HYME</name>
<evidence type="ECO:0000256" key="1">
    <source>
        <dbReference type="ARBA" id="ARBA00004613"/>
    </source>
</evidence>